<protein>
    <submittedName>
        <fullName evidence="1">GrpB family protein</fullName>
    </submittedName>
</protein>
<dbReference type="Proteomes" id="UP001500740">
    <property type="component" value="Unassembled WGS sequence"/>
</dbReference>
<evidence type="ECO:0000313" key="1">
    <source>
        <dbReference type="EMBL" id="GAA0463807.1"/>
    </source>
</evidence>
<evidence type="ECO:0000313" key="2">
    <source>
        <dbReference type="Proteomes" id="UP001500740"/>
    </source>
</evidence>
<reference evidence="2" key="1">
    <citation type="journal article" date="2019" name="Int. J. Syst. Evol. Microbiol.">
        <title>The Global Catalogue of Microorganisms (GCM) 10K type strain sequencing project: providing services to taxonomists for standard genome sequencing and annotation.</title>
        <authorList>
            <consortium name="The Broad Institute Genomics Platform"/>
            <consortium name="The Broad Institute Genome Sequencing Center for Infectious Disease"/>
            <person name="Wu L."/>
            <person name="Ma J."/>
        </authorList>
    </citation>
    <scope>NUCLEOTIDE SEQUENCE [LARGE SCALE GENOMIC DNA]</scope>
    <source>
        <strain evidence="2">JCM 14193</strain>
    </source>
</reference>
<name>A0ABP3JTH1_9BACI</name>
<proteinExistence type="predicted"/>
<dbReference type="Gene3D" id="3.30.460.10">
    <property type="entry name" value="Beta Polymerase, domain 2"/>
    <property type="match status" value="1"/>
</dbReference>
<keyword evidence="2" id="KW-1185">Reference proteome</keyword>
<dbReference type="PANTHER" id="PTHR34822:SF1">
    <property type="entry name" value="GRPB FAMILY PROTEIN"/>
    <property type="match status" value="1"/>
</dbReference>
<dbReference type="InterPro" id="IPR043519">
    <property type="entry name" value="NT_sf"/>
</dbReference>
<organism evidence="1 2">
    <name type="scientific">Alkalibacillus silvisoli</name>
    <dbReference type="NCBI Taxonomy" id="392823"/>
    <lineage>
        <taxon>Bacteria</taxon>
        <taxon>Bacillati</taxon>
        <taxon>Bacillota</taxon>
        <taxon>Bacilli</taxon>
        <taxon>Bacillales</taxon>
        <taxon>Bacillaceae</taxon>
        <taxon>Alkalibacillus</taxon>
    </lineage>
</organism>
<dbReference type="PANTHER" id="PTHR34822">
    <property type="entry name" value="GRPB DOMAIN PROTEIN (AFU_ORTHOLOGUE AFUA_1G01530)"/>
    <property type="match status" value="1"/>
</dbReference>
<dbReference type="Pfam" id="PF04229">
    <property type="entry name" value="GrpB"/>
    <property type="match status" value="1"/>
</dbReference>
<accession>A0ABP3JTH1</accession>
<comment type="caution">
    <text evidence="1">The sequence shown here is derived from an EMBL/GenBank/DDBJ whole genome shotgun (WGS) entry which is preliminary data.</text>
</comment>
<dbReference type="EMBL" id="BAAACZ010000015">
    <property type="protein sequence ID" value="GAA0463807.1"/>
    <property type="molecule type" value="Genomic_DNA"/>
</dbReference>
<gene>
    <name evidence="1" type="ORF">GCM10008935_19420</name>
</gene>
<dbReference type="RefSeq" id="WP_343783352.1">
    <property type="nucleotide sequence ID" value="NZ_BAAACZ010000015.1"/>
</dbReference>
<sequence length="177" mass="20577">MLGLNKGEVKLVRYNPEWPELFQKEKMTLEGLIEAEVLGIEHIGSTAIEGIQAKPIIDILIGLKELDDVQSLGVKRMSEANYYMLQQQNLKGKYVFAKFPYIKEENYTKTHYLHVVQYEGDWWNAHIDFRDRLNETPELAKKYEKLKTDLAEAYPEDVITYSESKEQFIEDVLSGSI</sequence>
<dbReference type="SUPFAM" id="SSF81301">
    <property type="entry name" value="Nucleotidyltransferase"/>
    <property type="match status" value="1"/>
</dbReference>
<dbReference type="InterPro" id="IPR007344">
    <property type="entry name" value="GrpB/CoaE"/>
</dbReference>